<feature type="non-terminal residue" evidence="1">
    <location>
        <position position="1"/>
    </location>
</feature>
<accession>X0TK58</accession>
<proteinExistence type="predicted"/>
<sequence>RLSLEGPLRLALDEQPLIQQHVGRCGVSHAQRARNQGAELYVAPAEAGITGRERRRLRIRLLPSTLRHGHDALRLLRYELLHVADMLDPSFAYEPELPRAEAGPTHDRLLLTRYSALWAATVTGRLVRAGHLEGRERGKVLRRFVQAFPMLAADPEPTFSRFFDCERPAHGVLVELALNPRASLREAGPDRRDPGSRCALCEFPSYSFASPHALEADVVEEILSDFPVWTRADPICPQCVDLYGSRKAARSVS</sequence>
<dbReference type="EMBL" id="BARS01011777">
    <property type="protein sequence ID" value="GAF93639.1"/>
    <property type="molecule type" value="Genomic_DNA"/>
</dbReference>
<reference evidence="1" key="1">
    <citation type="journal article" date="2014" name="Front. Microbiol.">
        <title>High frequency of phylogenetically diverse reductive dehalogenase-homologous genes in deep subseafloor sedimentary metagenomes.</title>
        <authorList>
            <person name="Kawai M."/>
            <person name="Futagami T."/>
            <person name="Toyoda A."/>
            <person name="Takaki Y."/>
            <person name="Nishi S."/>
            <person name="Hori S."/>
            <person name="Arai W."/>
            <person name="Tsubouchi T."/>
            <person name="Morono Y."/>
            <person name="Uchiyama I."/>
            <person name="Ito T."/>
            <person name="Fujiyama A."/>
            <person name="Inagaki F."/>
            <person name="Takami H."/>
        </authorList>
    </citation>
    <scope>NUCLEOTIDE SEQUENCE</scope>
    <source>
        <strain evidence="1">Expedition CK06-06</strain>
    </source>
</reference>
<feature type="non-terminal residue" evidence="1">
    <location>
        <position position="253"/>
    </location>
</feature>
<gene>
    <name evidence="1" type="ORF">S01H1_21288</name>
</gene>
<protein>
    <submittedName>
        <fullName evidence="1">Uncharacterized protein</fullName>
    </submittedName>
</protein>
<comment type="caution">
    <text evidence="1">The sequence shown here is derived from an EMBL/GenBank/DDBJ whole genome shotgun (WGS) entry which is preliminary data.</text>
</comment>
<dbReference type="AlphaFoldDB" id="X0TK58"/>
<name>X0TK58_9ZZZZ</name>
<evidence type="ECO:0000313" key="1">
    <source>
        <dbReference type="EMBL" id="GAF93639.1"/>
    </source>
</evidence>
<organism evidence="1">
    <name type="scientific">marine sediment metagenome</name>
    <dbReference type="NCBI Taxonomy" id="412755"/>
    <lineage>
        <taxon>unclassified sequences</taxon>
        <taxon>metagenomes</taxon>
        <taxon>ecological metagenomes</taxon>
    </lineage>
</organism>